<keyword evidence="2" id="KW-1185">Reference proteome</keyword>
<evidence type="ECO:0000313" key="1">
    <source>
        <dbReference type="EnsemblPlants" id="OGLUM01G18080.1"/>
    </source>
</evidence>
<reference evidence="1" key="1">
    <citation type="submission" date="2013-08" db="EMBL/GenBank/DDBJ databases">
        <title>Oryza genome evolution.</title>
        <authorList>
            <person name="Wing R.A."/>
            <person name="Panaud O."/>
            <person name="Oliveira A.C."/>
        </authorList>
    </citation>
    <scope>NUCLEOTIDE SEQUENCE</scope>
</reference>
<organism evidence="1">
    <name type="scientific">Oryza glumipatula</name>
    <dbReference type="NCBI Taxonomy" id="40148"/>
    <lineage>
        <taxon>Eukaryota</taxon>
        <taxon>Viridiplantae</taxon>
        <taxon>Streptophyta</taxon>
        <taxon>Embryophyta</taxon>
        <taxon>Tracheophyta</taxon>
        <taxon>Spermatophyta</taxon>
        <taxon>Magnoliopsida</taxon>
        <taxon>Liliopsida</taxon>
        <taxon>Poales</taxon>
        <taxon>Poaceae</taxon>
        <taxon>BOP clade</taxon>
        <taxon>Oryzoideae</taxon>
        <taxon>Oryzeae</taxon>
        <taxon>Oryzinae</taxon>
        <taxon>Oryza</taxon>
    </lineage>
</organism>
<dbReference type="HOGENOM" id="CLU_1899441_0_0_1"/>
<dbReference type="Proteomes" id="UP000026961">
    <property type="component" value="Chromosome 1"/>
</dbReference>
<name>A0A0D9Y8M6_9ORYZ</name>
<proteinExistence type="predicted"/>
<accession>A0A0D9Y8M6</accession>
<dbReference type="Gramene" id="OGLUM01G18080.1">
    <property type="protein sequence ID" value="OGLUM01G18080.1"/>
    <property type="gene ID" value="OGLUM01G18080"/>
</dbReference>
<evidence type="ECO:0000313" key="2">
    <source>
        <dbReference type="Proteomes" id="UP000026961"/>
    </source>
</evidence>
<dbReference type="AlphaFoldDB" id="A0A0D9Y8M6"/>
<sequence>MDMEYLNLDLAAGTGDGAVAMGALNGGGEDDGDTTRLGCPVLGRDFQAMRARFPQLVAQILARVGAKPGGVRAARVVSATGGRGTRASRWRRSRRVRALVREARGSITAASFLAAWPREEQEDRVQTGESTQMT</sequence>
<protein>
    <submittedName>
        <fullName evidence="1">Uncharacterized protein</fullName>
    </submittedName>
</protein>
<reference evidence="1" key="3">
    <citation type="submission" date="2018-05" db="EMBL/GenBank/DDBJ databases">
        <title>OgluRS3 (Oryza glumaepatula Reference Sequence Version 3).</title>
        <authorList>
            <person name="Zhang J."/>
            <person name="Kudrna D."/>
            <person name="Lee S."/>
            <person name="Talag J."/>
            <person name="Welchert J."/>
            <person name="Wing R.A."/>
        </authorList>
    </citation>
    <scope>NUCLEOTIDE SEQUENCE [LARGE SCALE GENOMIC DNA]</scope>
</reference>
<dbReference type="EnsemblPlants" id="OGLUM01G18080.1">
    <property type="protein sequence ID" value="OGLUM01G18080.1"/>
    <property type="gene ID" value="OGLUM01G18080"/>
</dbReference>
<reference evidence="1" key="2">
    <citation type="submission" date="2015-04" db="UniProtKB">
        <authorList>
            <consortium name="EnsemblPlants"/>
        </authorList>
    </citation>
    <scope>IDENTIFICATION</scope>
</reference>